<dbReference type="InterPro" id="IPR052577">
    <property type="entry name" value="VWA7"/>
</dbReference>
<gene>
    <name evidence="4" type="ORF">D6C83_03858</name>
    <name evidence="3" type="ORF">D6C94_01020</name>
</gene>
<dbReference type="PANTHER" id="PTHR14905:SF11">
    <property type="entry name" value="TINC (EUROFUNG)"/>
    <property type="match status" value="1"/>
</dbReference>
<evidence type="ECO:0000313" key="6">
    <source>
        <dbReference type="Proteomes" id="UP000305064"/>
    </source>
</evidence>
<feature type="compositionally biased region" description="Gly residues" evidence="1">
    <location>
        <begin position="885"/>
        <end position="904"/>
    </location>
</feature>
<keyword evidence="2" id="KW-0732">Signal</keyword>
<evidence type="ECO:0000313" key="4">
    <source>
        <dbReference type="EMBL" id="TIA57203.1"/>
    </source>
</evidence>
<feature type="compositionally biased region" description="Low complexity" evidence="1">
    <location>
        <begin position="734"/>
        <end position="748"/>
    </location>
</feature>
<dbReference type="EMBL" id="QZBU01001023">
    <property type="protein sequence ID" value="TIA57203.1"/>
    <property type="molecule type" value="Genomic_DNA"/>
</dbReference>
<feature type="region of interest" description="Disordered" evidence="1">
    <location>
        <begin position="553"/>
        <end position="584"/>
    </location>
</feature>
<feature type="compositionally biased region" description="Polar residues" evidence="1">
    <location>
        <begin position="675"/>
        <end position="702"/>
    </location>
</feature>
<evidence type="ECO:0000313" key="3">
    <source>
        <dbReference type="EMBL" id="THY78813.1"/>
    </source>
</evidence>
<protein>
    <submittedName>
        <fullName evidence="4">Het-C-domain-containing protein</fullName>
    </submittedName>
</protein>
<feature type="compositionally biased region" description="Polar residues" evidence="1">
    <location>
        <begin position="612"/>
        <end position="636"/>
    </location>
</feature>
<feature type="compositionally biased region" description="Basic and acidic residues" evidence="1">
    <location>
        <begin position="792"/>
        <end position="802"/>
    </location>
</feature>
<evidence type="ECO:0000256" key="2">
    <source>
        <dbReference type="SAM" id="SignalP"/>
    </source>
</evidence>
<evidence type="ECO:0000256" key="1">
    <source>
        <dbReference type="SAM" id="MobiDB-lite"/>
    </source>
</evidence>
<reference evidence="5 6" key="1">
    <citation type="submission" date="2018-10" db="EMBL/GenBank/DDBJ databases">
        <title>Fifty Aureobasidium pullulans genomes reveal a recombining polyextremotolerant generalist.</title>
        <authorList>
            <person name="Gostincar C."/>
            <person name="Turk M."/>
            <person name="Zajc J."/>
            <person name="Gunde-Cimerman N."/>
        </authorList>
    </citation>
    <scope>NUCLEOTIDE SEQUENCE [LARGE SCALE GENOMIC DNA]</scope>
    <source>
        <strain evidence="4 5">EXF-3380</strain>
        <strain evidence="3 6">EXF-4256</strain>
    </source>
</reference>
<dbReference type="InterPro" id="IPR010816">
    <property type="entry name" value="Het-C"/>
</dbReference>
<feature type="compositionally biased region" description="Basic and acidic residues" evidence="1">
    <location>
        <begin position="761"/>
        <end position="776"/>
    </location>
</feature>
<name>A0A4S9VBU3_AURPU</name>
<feature type="chain" id="PRO_5030101182" evidence="2">
    <location>
        <begin position="27"/>
        <end position="975"/>
    </location>
</feature>
<dbReference type="Proteomes" id="UP000304947">
    <property type="component" value="Unassembled WGS sequence"/>
</dbReference>
<organism evidence="4 5">
    <name type="scientific">Aureobasidium pullulans</name>
    <name type="common">Black yeast</name>
    <name type="synonym">Pullularia pullulans</name>
    <dbReference type="NCBI Taxonomy" id="5580"/>
    <lineage>
        <taxon>Eukaryota</taxon>
        <taxon>Fungi</taxon>
        <taxon>Dikarya</taxon>
        <taxon>Ascomycota</taxon>
        <taxon>Pezizomycotina</taxon>
        <taxon>Dothideomycetes</taxon>
        <taxon>Dothideomycetidae</taxon>
        <taxon>Dothideales</taxon>
        <taxon>Saccotheciaceae</taxon>
        <taxon>Aureobasidium</taxon>
    </lineage>
</organism>
<proteinExistence type="predicted"/>
<dbReference type="AlphaFoldDB" id="A0A4S9VBU3"/>
<dbReference type="PANTHER" id="PTHR14905">
    <property type="entry name" value="NG37"/>
    <property type="match status" value="1"/>
</dbReference>
<feature type="compositionally biased region" description="Basic and acidic residues" evidence="1">
    <location>
        <begin position="867"/>
        <end position="882"/>
    </location>
</feature>
<feature type="region of interest" description="Disordered" evidence="1">
    <location>
        <begin position="674"/>
        <end position="975"/>
    </location>
</feature>
<dbReference type="EMBL" id="QZBJ01000005">
    <property type="protein sequence ID" value="THY78813.1"/>
    <property type="molecule type" value="Genomic_DNA"/>
</dbReference>
<feature type="compositionally biased region" description="Basic and acidic residues" evidence="1">
    <location>
        <begin position="553"/>
        <end position="573"/>
    </location>
</feature>
<comment type="caution">
    <text evidence="4">The sequence shown here is derived from an EMBL/GenBank/DDBJ whole genome shotgun (WGS) entry which is preliminary data.</text>
</comment>
<dbReference type="Proteomes" id="UP000305064">
    <property type="component" value="Unassembled WGS sequence"/>
</dbReference>
<feature type="region of interest" description="Disordered" evidence="1">
    <location>
        <begin position="609"/>
        <end position="636"/>
    </location>
</feature>
<accession>A0A4S9VBU3</accession>
<feature type="compositionally biased region" description="Basic and acidic residues" evidence="1">
    <location>
        <begin position="847"/>
        <end position="856"/>
    </location>
</feature>
<sequence length="975" mass="108377">MAIFTSNSFAVAALLTVVLLARPAHAFGAGNIASVSNVEGVNFRHGDIEDTLLTLVSSYAYAKGAKFSKIDVKRVYFGNWLRDYSQAVDVGTTKHVSAEAIRILLWVLGFLTFGYGTGEFEVTTERLGCYRPEEHIDNPKDYADNEDARQYDRRLRAPVDEERELSIDERTGLKNYIASEDLGITTSAQLVRNLFGRCIDLGRSFNRSRDKKEFYEALRLLGTACHCLEDYSAHSNYTELALIELGERDVFPHVGRNTQVRVQGARHQVYPIVTGTFGGVDFLHSVMGELDDKATQSEIQELEGVIDNSQNQNTSLLKKLLKSLPSGLLGGKDQAGKVDELQSNAAAAQMGNMKLSPRQPEEWAQQLQEVQNQIYPILQFHDELMMGINETIEKIPILPDLLEQITEQLNIFVFSLLAPFVLPIISQVKEELATGSSEVIESSRAKQLIVFHDDNSSDPTHSMLSKDHFSNILNEPAGKIGCAVLKWVVPQIVQCWDNENVDIARTLDRIINGIFHHPALRAVGSDGAADGRHIMFGVVEQWWQDKSERERDDLRSKLSRRGVETGQNHKEGVQDSGHGCCKPLFQQKQHNNAPAAAAHAAVMEGISDFVSGGQSSQHNSYGNQGRPSSRPTSGFEQQAGNFVGEAVGGGAFGSVLGGLVGSVGGSLLSGAFESQGETQTYQQSSHNQDGSYTQSYMQTGERPSSRPYGQEHTAQAEYKTTQYPSGGHRTEYNSYEQQGQSGYGYQQSTEVRPTQGGGYEQRSERRHEKPGGRWESEVQEQGVGAAGEYYQTEEKHHGRRNDDDDDNDRRSHRKHGSNHRNDDENEQQSYSRPDNSGGFPGASYHAQHQERQDERPSYGNDNFGGRNDYERPQRQGHDEGYGRQEFGGGRQEFGGGRQEFGGGRQEFDGGRQEFGGGRQEYGREDNNNYGRQGHGRRDEDEMPGGFPDDDGQERRHHGGRRGSGGNDGGYEGRRW</sequence>
<feature type="signal peptide" evidence="2">
    <location>
        <begin position="1"/>
        <end position="26"/>
    </location>
</feature>
<dbReference type="Pfam" id="PF07217">
    <property type="entry name" value="Het-C"/>
    <property type="match status" value="1"/>
</dbReference>
<evidence type="ECO:0000313" key="5">
    <source>
        <dbReference type="Proteomes" id="UP000304947"/>
    </source>
</evidence>